<proteinExistence type="predicted"/>
<keyword evidence="2" id="KW-1185">Reference proteome</keyword>
<accession>A0ABV8L387</accession>
<evidence type="ECO:0000313" key="2">
    <source>
        <dbReference type="Proteomes" id="UP001595767"/>
    </source>
</evidence>
<dbReference type="Proteomes" id="UP001595767">
    <property type="component" value="Unassembled WGS sequence"/>
</dbReference>
<gene>
    <name evidence="1" type="ORF">ACFOW8_06540</name>
</gene>
<dbReference type="EMBL" id="JBHSBA010000003">
    <property type="protein sequence ID" value="MFC4124578.1"/>
    <property type="molecule type" value="Genomic_DNA"/>
</dbReference>
<evidence type="ECO:0000313" key="1">
    <source>
        <dbReference type="EMBL" id="MFC4124578.1"/>
    </source>
</evidence>
<protein>
    <submittedName>
        <fullName evidence="1">DUF2771 family protein</fullName>
    </submittedName>
</protein>
<sequence length="172" mass="18278">MSKLNVRTIVALVAAGLVAVVAVTAAVVAYAVSKASDSSPRVTVYGGGETVQAEPFGYCDLATGACENAEHTYYLVVPSGDPVQVSLPKSIADAPWLLLQQYVRPTGEREDRVVSWLDYPEGTMAISVDTLPDPDLRLLGIELQLPIVFTDPATGQERGEVYGVWSIGTPTP</sequence>
<reference evidence="2" key="1">
    <citation type="journal article" date="2019" name="Int. J. Syst. Evol. Microbiol.">
        <title>The Global Catalogue of Microorganisms (GCM) 10K type strain sequencing project: providing services to taxonomists for standard genome sequencing and annotation.</title>
        <authorList>
            <consortium name="The Broad Institute Genomics Platform"/>
            <consortium name="The Broad Institute Genome Sequencing Center for Infectious Disease"/>
            <person name="Wu L."/>
            <person name="Ma J."/>
        </authorList>
    </citation>
    <scope>NUCLEOTIDE SEQUENCE [LARGE SCALE GENOMIC DNA]</scope>
    <source>
        <strain evidence="2">CGMCC 4.7204</strain>
    </source>
</reference>
<comment type="caution">
    <text evidence="1">The sequence shown here is derived from an EMBL/GenBank/DDBJ whole genome shotgun (WGS) entry which is preliminary data.</text>
</comment>
<dbReference type="InterPro" id="IPR024495">
    <property type="entry name" value="DUF2771"/>
</dbReference>
<dbReference type="Pfam" id="PF10969">
    <property type="entry name" value="DUF2771"/>
    <property type="match status" value="1"/>
</dbReference>
<organism evidence="1 2">
    <name type="scientific">Nocardia rhizosphaerae</name>
    <dbReference type="NCBI Taxonomy" id="1691571"/>
    <lineage>
        <taxon>Bacteria</taxon>
        <taxon>Bacillati</taxon>
        <taxon>Actinomycetota</taxon>
        <taxon>Actinomycetes</taxon>
        <taxon>Mycobacteriales</taxon>
        <taxon>Nocardiaceae</taxon>
        <taxon>Nocardia</taxon>
    </lineage>
</organism>
<name>A0ABV8L387_9NOCA</name>
<dbReference type="RefSeq" id="WP_378546888.1">
    <property type="nucleotide sequence ID" value="NZ_JBHSBA010000003.1"/>
</dbReference>